<dbReference type="AlphaFoldDB" id="E1R4I6"/>
<proteinExistence type="predicted"/>
<dbReference type="KEGG" id="ssm:Spirs_2617"/>
<dbReference type="InterPro" id="IPR038720">
    <property type="entry name" value="YprB_RNase_H-like_dom"/>
</dbReference>
<dbReference type="PANTHER" id="PTHR38462">
    <property type="entry name" value="EXONUCLEASE-LIKE PROTEIN"/>
    <property type="match status" value="1"/>
</dbReference>
<dbReference type="SUPFAM" id="SSF53098">
    <property type="entry name" value="Ribonuclease H-like"/>
    <property type="match status" value="1"/>
</dbReference>
<protein>
    <recommendedName>
        <fullName evidence="1">YprB ribonuclease H-like domain-containing protein</fullName>
    </recommendedName>
</protein>
<dbReference type="eggNOG" id="COG3359">
    <property type="taxonomic scope" value="Bacteria"/>
</dbReference>
<evidence type="ECO:0000259" key="1">
    <source>
        <dbReference type="Pfam" id="PF13482"/>
    </source>
</evidence>
<dbReference type="Pfam" id="PF13482">
    <property type="entry name" value="RNase_H_2"/>
    <property type="match status" value="1"/>
</dbReference>
<feature type="domain" description="YprB ribonuclease H-like" evidence="1">
    <location>
        <begin position="85"/>
        <end position="260"/>
    </location>
</feature>
<dbReference type="HOGENOM" id="CLU_035904_2_0_12"/>
<accession>E1R4I6</accession>
<evidence type="ECO:0000313" key="3">
    <source>
        <dbReference type="Proteomes" id="UP000002318"/>
    </source>
</evidence>
<reference evidence="2 3" key="1">
    <citation type="journal article" date="2010" name="Stand. Genomic Sci.">
        <title>Complete genome sequence of Spirochaeta smaragdinae type strain (SEBR 4228).</title>
        <authorList>
            <person name="Mavromatis K."/>
            <person name="Yasawong M."/>
            <person name="Chertkov O."/>
            <person name="Lapidus A."/>
            <person name="Lucas S."/>
            <person name="Nolan M."/>
            <person name="Del Rio T.G."/>
            <person name="Tice H."/>
            <person name="Cheng J.F."/>
            <person name="Pitluck S."/>
            <person name="Liolios K."/>
            <person name="Ivanova N."/>
            <person name="Tapia R."/>
            <person name="Han C."/>
            <person name="Bruce D."/>
            <person name="Goodwin L."/>
            <person name="Pati A."/>
            <person name="Chen A."/>
            <person name="Palaniappan K."/>
            <person name="Land M."/>
            <person name="Hauser L."/>
            <person name="Chang Y.J."/>
            <person name="Jeffries C.D."/>
            <person name="Detter J.C."/>
            <person name="Rohde M."/>
            <person name="Brambilla E."/>
            <person name="Spring S."/>
            <person name="Goker M."/>
            <person name="Sikorski J."/>
            <person name="Woyke T."/>
            <person name="Bristow J."/>
            <person name="Eisen J.A."/>
            <person name="Markowitz V."/>
            <person name="Hugenholtz P."/>
            <person name="Klenk H.P."/>
            <person name="Kyrpides N.C."/>
        </authorList>
    </citation>
    <scope>NUCLEOTIDE SEQUENCE [LARGE SCALE GENOMIC DNA]</scope>
    <source>
        <strain evidence="3">DSM 11293 / JCM 15392 / SEBR 4228</strain>
    </source>
</reference>
<dbReference type="InterPro" id="IPR012337">
    <property type="entry name" value="RNaseH-like_sf"/>
</dbReference>
<name>E1R4I6_SEDSS</name>
<dbReference type="STRING" id="573413.Spirs_2617"/>
<evidence type="ECO:0000313" key="2">
    <source>
        <dbReference type="EMBL" id="ADK81727.1"/>
    </source>
</evidence>
<gene>
    <name evidence="2" type="ordered locus">Spirs_2617</name>
</gene>
<keyword evidence="3" id="KW-1185">Reference proteome</keyword>
<sequence length="392" mass="44900">MMKKKQLAGRLARLRASKGPGVTPPLHASSAPVKNFSPEFINRGWEKLSDYLFRRVTPLPPVDIRPLLSSHPILLPAGEPAENLLFYDLETSGLSGGAGTAVFLAGFLRLVPIENKGRRNTFFTPEATQLFLADFPGERDFLEAIGELIKPQLLYLSYNGKGFDRHLLASKFRLHALQLSMPRQLDLLYPARKFWKERLPDCSLSTVEQEILGLWRELDIPGREIPDRYFSWLKSFDIEALEPVFAHHLQDLFSLLLLLRRFESMALSPCDCTAREKGVLGELRYHTGSRDDALELLQLAWEEGNARAGRIAILLLKRMGYREKAAELAGQMWEQKRSLFAGIELAKYYEHVEHNPTAALELVEAMLERRAFLSERIRKQLYHRRGRLIKRL</sequence>
<organism evidence="2 3">
    <name type="scientific">Sediminispirochaeta smaragdinae (strain DSM 11293 / JCM 15392 / SEBR 4228)</name>
    <name type="common">Spirochaeta smaragdinae</name>
    <dbReference type="NCBI Taxonomy" id="573413"/>
    <lineage>
        <taxon>Bacteria</taxon>
        <taxon>Pseudomonadati</taxon>
        <taxon>Spirochaetota</taxon>
        <taxon>Spirochaetia</taxon>
        <taxon>Spirochaetales</taxon>
        <taxon>Spirochaetaceae</taxon>
        <taxon>Sediminispirochaeta</taxon>
    </lineage>
</organism>
<dbReference type="RefSeq" id="WP_013255189.1">
    <property type="nucleotide sequence ID" value="NC_014364.1"/>
</dbReference>
<dbReference type="EMBL" id="CP002116">
    <property type="protein sequence ID" value="ADK81727.1"/>
    <property type="molecule type" value="Genomic_DNA"/>
</dbReference>
<dbReference type="Proteomes" id="UP000002318">
    <property type="component" value="Chromosome"/>
</dbReference>
<dbReference type="PANTHER" id="PTHR38462:SF1">
    <property type="entry name" value="YPRB RIBONUCLEASE H-LIKE DOMAIN-CONTAINING PROTEIN"/>
    <property type="match status" value="1"/>
</dbReference>